<dbReference type="AlphaFoldDB" id="A0A1F7RIJ5"/>
<proteinExistence type="predicted"/>
<accession>A0A1F7RIJ5</accession>
<gene>
    <name evidence="1" type="ORF">A2161_20355</name>
</gene>
<protein>
    <submittedName>
        <fullName evidence="1">Uncharacterized protein</fullName>
    </submittedName>
</protein>
<organism evidence="1 2">
    <name type="scientific">Candidatus Schekmanbacteria bacterium RBG_13_48_7</name>
    <dbReference type="NCBI Taxonomy" id="1817878"/>
    <lineage>
        <taxon>Bacteria</taxon>
        <taxon>Candidatus Schekmaniibacteriota</taxon>
    </lineage>
</organism>
<sequence length="66" mass="7429">MALSLDTILDIINNLSELRRPFRTNGFLFFNPGLKAAGLYDFALSGQGLERMGCDLHFTFFVTEVL</sequence>
<dbReference type="EMBL" id="MGDD01000349">
    <property type="protein sequence ID" value="OGL41353.1"/>
    <property type="molecule type" value="Genomic_DNA"/>
</dbReference>
<name>A0A1F7RIJ5_9BACT</name>
<reference evidence="1 2" key="1">
    <citation type="journal article" date="2016" name="Nat. Commun.">
        <title>Thousands of microbial genomes shed light on interconnected biogeochemical processes in an aquifer system.</title>
        <authorList>
            <person name="Anantharaman K."/>
            <person name="Brown C.T."/>
            <person name="Hug L.A."/>
            <person name="Sharon I."/>
            <person name="Castelle C.J."/>
            <person name="Probst A.J."/>
            <person name="Thomas B.C."/>
            <person name="Singh A."/>
            <person name="Wilkins M.J."/>
            <person name="Karaoz U."/>
            <person name="Brodie E.L."/>
            <person name="Williams K.H."/>
            <person name="Hubbard S.S."/>
            <person name="Banfield J.F."/>
        </authorList>
    </citation>
    <scope>NUCLEOTIDE SEQUENCE [LARGE SCALE GENOMIC DNA]</scope>
</reference>
<evidence type="ECO:0000313" key="1">
    <source>
        <dbReference type="EMBL" id="OGL41353.1"/>
    </source>
</evidence>
<comment type="caution">
    <text evidence="1">The sequence shown here is derived from an EMBL/GenBank/DDBJ whole genome shotgun (WGS) entry which is preliminary data.</text>
</comment>
<dbReference type="Proteomes" id="UP000179266">
    <property type="component" value="Unassembled WGS sequence"/>
</dbReference>
<evidence type="ECO:0000313" key="2">
    <source>
        <dbReference type="Proteomes" id="UP000179266"/>
    </source>
</evidence>